<comment type="caution">
    <text evidence="1">The sequence shown here is derived from an EMBL/GenBank/DDBJ whole genome shotgun (WGS) entry which is preliminary data.</text>
</comment>
<dbReference type="Proteomes" id="UP001299596">
    <property type="component" value="Unassembled WGS sequence"/>
</dbReference>
<evidence type="ECO:0000313" key="2">
    <source>
        <dbReference type="Proteomes" id="UP001299596"/>
    </source>
</evidence>
<proteinExistence type="predicted"/>
<name>A0ABU5XF06_9MYCO</name>
<evidence type="ECO:0000313" key="1">
    <source>
        <dbReference type="EMBL" id="MEB3020885.1"/>
    </source>
</evidence>
<reference evidence="1 2" key="1">
    <citation type="submission" date="2023-12" db="EMBL/GenBank/DDBJ databases">
        <title>Description of new species of Mycobacterium terrae complex isolated from sewage at the Sao Paulo Zoological Park Foundation in Brazil.</title>
        <authorList>
            <person name="Romagnoli C.L."/>
            <person name="Conceicao E.C."/>
            <person name="Machado E."/>
            <person name="Barreto L.B.P.F."/>
            <person name="Sharma A."/>
            <person name="Silva N.M."/>
            <person name="Marques L.E."/>
            <person name="Juliana M.A."/>
            <person name="Lourenco M.C.S."/>
            <person name="Digiampietri L.A."/>
            <person name="Suffys P.N."/>
            <person name="Viana-Niero C."/>
        </authorList>
    </citation>
    <scope>NUCLEOTIDE SEQUENCE [LARGE SCALE GENOMIC DNA]</scope>
    <source>
        <strain evidence="1 2">MYC098</strain>
    </source>
</reference>
<protein>
    <submittedName>
        <fullName evidence="1">Uncharacterized protein</fullName>
    </submittedName>
</protein>
<dbReference type="RefSeq" id="WP_225407147.1">
    <property type="nucleotide sequence ID" value="NZ_JAYJJR010000003.1"/>
</dbReference>
<dbReference type="EMBL" id="JAYJJR010000003">
    <property type="protein sequence ID" value="MEB3020885.1"/>
    <property type="molecule type" value="Genomic_DNA"/>
</dbReference>
<gene>
    <name evidence="1" type="ORF">K6T79_07485</name>
</gene>
<accession>A0ABU5XF06</accession>
<keyword evidence="2" id="KW-1185">Reference proteome</keyword>
<organism evidence="1 2">
    <name type="scientific">[Mycobacterium] crassicus</name>
    <dbReference type="NCBI Taxonomy" id="2872309"/>
    <lineage>
        <taxon>Bacteria</taxon>
        <taxon>Bacillati</taxon>
        <taxon>Actinomycetota</taxon>
        <taxon>Actinomycetes</taxon>
        <taxon>Mycobacteriales</taxon>
        <taxon>Mycobacteriaceae</taxon>
        <taxon>Mycolicibacter</taxon>
    </lineage>
</organism>
<sequence>MHVMPLTDSRARAERAFLLRSIGRSWREVAAELGYRSRSAAQVAVERHMARNRPESPELTRAQAVAAARATHSILFDRFAAAVEREDDSTAAVLSREMVRNRDQLAKLTGAYAPARAEVSHDVSGLTGPALAEAIRTRALELLPAAAINAGPGAEVIDAELVAAPAPTPTEETAR</sequence>